<proteinExistence type="predicted"/>
<dbReference type="PATRIC" id="fig|1544416.3.peg.1393"/>
<dbReference type="OrthoDB" id="4408770at2"/>
<organism evidence="1 2">
    <name type="scientific">Corynebacterium oculi</name>
    <dbReference type="NCBI Taxonomy" id="1544416"/>
    <lineage>
        <taxon>Bacteria</taxon>
        <taxon>Bacillati</taxon>
        <taxon>Actinomycetota</taxon>
        <taxon>Actinomycetes</taxon>
        <taxon>Mycobacteriales</taxon>
        <taxon>Corynebacteriaceae</taxon>
        <taxon>Corynebacterium</taxon>
    </lineage>
</organism>
<name>A0A0Q1AD58_9CORY</name>
<protein>
    <submittedName>
        <fullName evidence="1">Uncharacterized protein</fullName>
    </submittedName>
</protein>
<sequence length="170" mass="18374">MPRYRLQPDRPLLLWWGLLAALAVYFGAPAAINAAIPQRSATSDAVELGALGSDWTIPVEGLECRSGPFALTETWVCGDTLLSSTVMGDVEDEERTLRRLMRGTSDALATPSEDASLTEHEGIPMLIDGSRVALLHEGPDGQHLGVVLDGPQQGILDKILHALTEEARHR</sequence>
<evidence type="ECO:0000313" key="1">
    <source>
        <dbReference type="EMBL" id="KQB84582.1"/>
    </source>
</evidence>
<keyword evidence="2" id="KW-1185">Reference proteome</keyword>
<dbReference type="EMBL" id="LKST01000002">
    <property type="protein sequence ID" value="KQB84582.1"/>
    <property type="molecule type" value="Genomic_DNA"/>
</dbReference>
<gene>
    <name evidence="1" type="ORF">Cocul_01390</name>
</gene>
<reference evidence="1 2" key="1">
    <citation type="submission" date="2015-10" db="EMBL/GenBank/DDBJ databases">
        <title>Corynebacteirum lowii and Corynebacterium oculi species nova, derived from human clinical disease and and emended description of Corynebacterium mastiditis.</title>
        <authorList>
            <person name="Bernard K."/>
            <person name="Pacheco A.L."/>
            <person name="Mcdougall C."/>
            <person name="Burtx T."/>
            <person name="Weibe D."/>
            <person name="Tyler S."/>
            <person name="Olson A.B."/>
            <person name="Cnockaert M."/>
            <person name="Eguchi H."/>
            <person name="Kuwahara T."/>
            <person name="Nakayama-Imaohji H."/>
            <person name="Boudewijins M."/>
            <person name="Van Hoecke F."/>
            <person name="Bernier A.-M."/>
            <person name="Vandamme P."/>
        </authorList>
    </citation>
    <scope>NUCLEOTIDE SEQUENCE [LARGE SCALE GENOMIC DNA]</scope>
    <source>
        <strain evidence="1 2">NML 130210</strain>
    </source>
</reference>
<dbReference type="Proteomes" id="UP000050517">
    <property type="component" value="Unassembled WGS sequence"/>
</dbReference>
<dbReference type="STRING" id="1544416.Cocul_01390"/>
<accession>A0A0Q1AD58</accession>
<dbReference type="RefSeq" id="WP_055122492.1">
    <property type="nucleotide sequence ID" value="NZ_LKST01000002.1"/>
</dbReference>
<dbReference type="AlphaFoldDB" id="A0A0Q1AD58"/>
<comment type="caution">
    <text evidence="1">The sequence shown here is derived from an EMBL/GenBank/DDBJ whole genome shotgun (WGS) entry which is preliminary data.</text>
</comment>
<evidence type="ECO:0000313" key="2">
    <source>
        <dbReference type="Proteomes" id="UP000050517"/>
    </source>
</evidence>